<evidence type="ECO:0000256" key="1">
    <source>
        <dbReference type="ARBA" id="ARBA00022741"/>
    </source>
</evidence>
<dbReference type="Gene3D" id="3.30.70.990">
    <property type="entry name" value="YajQ-like, domain 2"/>
    <property type="match status" value="1"/>
</dbReference>
<dbReference type="InterPro" id="IPR035571">
    <property type="entry name" value="UPF0234-like_C"/>
</dbReference>
<dbReference type="CDD" id="cd11740">
    <property type="entry name" value="YajQ_like"/>
    <property type="match status" value="1"/>
</dbReference>
<name>A0ABQ0A0R1_9GAMM</name>
<gene>
    <name evidence="4" type="ORF">NBRC116585_21060</name>
</gene>
<comment type="similarity">
    <text evidence="2 3">Belongs to the YajQ family.</text>
</comment>
<organism evidence="4 5">
    <name type="scientific">Thalassolituus maritimus</name>
    <dbReference type="NCBI Taxonomy" id="484498"/>
    <lineage>
        <taxon>Bacteria</taxon>
        <taxon>Pseudomonadati</taxon>
        <taxon>Pseudomonadota</taxon>
        <taxon>Gammaproteobacteria</taxon>
        <taxon>Oceanospirillales</taxon>
        <taxon>Oceanospirillaceae</taxon>
        <taxon>Thalassolituus</taxon>
    </lineage>
</organism>
<dbReference type="InterPro" id="IPR007551">
    <property type="entry name" value="YajQ/Smlt4090-like"/>
</dbReference>
<evidence type="ECO:0000256" key="2">
    <source>
        <dbReference type="ARBA" id="ARBA00093450"/>
    </source>
</evidence>
<dbReference type="Pfam" id="PF04461">
    <property type="entry name" value="YajQ"/>
    <property type="match status" value="1"/>
</dbReference>
<proteinExistence type="inferred from homology"/>
<dbReference type="NCBIfam" id="NF003819">
    <property type="entry name" value="PRK05412.1"/>
    <property type="match status" value="1"/>
</dbReference>
<dbReference type="RefSeq" id="WP_353295128.1">
    <property type="nucleotide sequence ID" value="NZ_BAABWH010000005.1"/>
</dbReference>
<sequence length="161" mass="17980">MPSFDVVSEVDKHEAQNAVDQANRELSTRFDFRGVSASFELNDFAVAMVADNNTQIEQMKSMLMGAMTKRSIKVNCLEFSAPSGVGKQTKVTATMRQGIDKELGKKMVKMIKDSKIKVQASIQGDTVRVTGKKRDDLQQVMAMFRSDDSIDMPLAFKNFKD</sequence>
<dbReference type="EMBL" id="BAABWH010000005">
    <property type="protein sequence ID" value="GAA6145988.1"/>
    <property type="molecule type" value="Genomic_DNA"/>
</dbReference>
<evidence type="ECO:0000256" key="3">
    <source>
        <dbReference type="HAMAP-Rule" id="MF_00632"/>
    </source>
</evidence>
<dbReference type="Proteomes" id="UP001481413">
    <property type="component" value="Unassembled WGS sequence"/>
</dbReference>
<dbReference type="Gene3D" id="3.30.70.860">
    <property type="match status" value="1"/>
</dbReference>
<reference evidence="4 5" key="1">
    <citation type="submission" date="2024-04" db="EMBL/GenBank/DDBJ databases">
        <title>Draft genome sequence of Thalassolituus maritimus NBRC 116585.</title>
        <authorList>
            <person name="Miyakawa T."/>
            <person name="Kusuya Y."/>
            <person name="Miura T."/>
        </authorList>
    </citation>
    <scope>NUCLEOTIDE SEQUENCE [LARGE SCALE GENOMIC DNA]</scope>
    <source>
        <strain evidence="4 5">5NW40-0001</strain>
    </source>
</reference>
<dbReference type="InterPro" id="IPR035570">
    <property type="entry name" value="UPF0234_N"/>
</dbReference>
<evidence type="ECO:0000313" key="4">
    <source>
        <dbReference type="EMBL" id="GAA6145988.1"/>
    </source>
</evidence>
<comment type="function">
    <text evidence="3">Nucleotide-binding protein.</text>
</comment>
<dbReference type="HAMAP" id="MF_00632">
    <property type="entry name" value="UPF0234"/>
    <property type="match status" value="1"/>
</dbReference>
<keyword evidence="1 3" id="KW-0547">Nucleotide-binding</keyword>
<dbReference type="PANTHER" id="PTHR30476">
    <property type="entry name" value="UPF0234 PROTEIN YAJQ"/>
    <property type="match status" value="1"/>
</dbReference>
<keyword evidence="5" id="KW-1185">Reference proteome</keyword>
<dbReference type="InterPro" id="IPR036183">
    <property type="entry name" value="YajQ-like_sf"/>
</dbReference>
<dbReference type="PANTHER" id="PTHR30476:SF0">
    <property type="entry name" value="UPF0234 PROTEIN YAJQ"/>
    <property type="match status" value="1"/>
</dbReference>
<dbReference type="SUPFAM" id="SSF89963">
    <property type="entry name" value="YajQ-like"/>
    <property type="match status" value="2"/>
</dbReference>
<protein>
    <recommendedName>
        <fullName evidence="3">Nucleotide-binding protein NBRC116585_21060</fullName>
    </recommendedName>
</protein>
<evidence type="ECO:0000313" key="5">
    <source>
        <dbReference type="Proteomes" id="UP001481413"/>
    </source>
</evidence>
<accession>A0ABQ0A0R1</accession>
<comment type="caution">
    <text evidence="4">The sequence shown here is derived from an EMBL/GenBank/DDBJ whole genome shotgun (WGS) entry which is preliminary data.</text>
</comment>